<dbReference type="Proteomes" id="UP000046395">
    <property type="component" value="Unassembled WGS sequence"/>
</dbReference>
<dbReference type="InterPro" id="IPR015940">
    <property type="entry name" value="UBA"/>
</dbReference>
<sequence length="319" mass="35050">MLFGKHIFEYGLPFLAFVAVGSFGLRYFTQLRLDYRTTVVSRKALSDVGVDPDKTLTLDQLYEQRVAGKTFDDWKVVPIPKPPLGAEGRQPTERPMNSKEPEDRPPESAAPETTPTVEETTAQTVDQQTSSGSRETANPSLVKEVIDFGFSNELALHALETVNFESANSAINWILDNSDSKFAELTVTSSSDDEDSPAGMFQLYKMIFVVNCELRMGVGKTAAQVGHAALGLYQLLERHPEHFEGLSHWCLQGQPKVVLKGTDTEHLCSLKKQAEEKSLPCYAVHDAGRTQVAAGSFTVLSIFGTHSSVDPVTGELQLL</sequence>
<evidence type="ECO:0000256" key="13">
    <source>
        <dbReference type="SAM" id="Phobius"/>
    </source>
</evidence>
<dbReference type="InterPro" id="IPR020164">
    <property type="entry name" value="Cyt_c_Oxase_assmbl_COX16"/>
</dbReference>
<dbReference type="InterPro" id="IPR023476">
    <property type="entry name" value="Pep_tRNA_hydro_II_dom_sf"/>
</dbReference>
<evidence type="ECO:0000256" key="2">
    <source>
        <dbReference type="ARBA" id="ARBA00008370"/>
    </source>
</evidence>
<evidence type="ECO:0000256" key="10">
    <source>
        <dbReference type="ARBA" id="ARBA00038050"/>
    </source>
</evidence>
<evidence type="ECO:0000256" key="7">
    <source>
        <dbReference type="ARBA" id="ARBA00022989"/>
    </source>
</evidence>
<feature type="domain" description="UBA" evidence="14">
    <location>
        <begin position="136"/>
        <end position="177"/>
    </location>
</feature>
<dbReference type="EC" id="3.1.1.29" evidence="3"/>
<comment type="similarity">
    <text evidence="10">Belongs to the PTH2 family.</text>
</comment>
<keyword evidence="5" id="KW-0999">Mitochondrion inner membrane</keyword>
<dbReference type="AlphaFoldDB" id="A0A5S6QYQ8"/>
<evidence type="ECO:0000256" key="11">
    <source>
        <dbReference type="ARBA" id="ARBA00048707"/>
    </source>
</evidence>
<dbReference type="WBParaSite" id="TMUE_3000012390.1">
    <property type="protein sequence ID" value="TMUE_3000012390.1"/>
    <property type="gene ID" value="WBGene00301549"/>
</dbReference>
<dbReference type="GO" id="GO:0005829">
    <property type="term" value="C:cytosol"/>
    <property type="evidence" value="ECO:0007669"/>
    <property type="project" value="TreeGrafter"/>
</dbReference>
<reference evidence="16" key="1">
    <citation type="submission" date="2019-12" db="UniProtKB">
        <authorList>
            <consortium name="WormBaseParasite"/>
        </authorList>
    </citation>
    <scope>IDENTIFICATION</scope>
</reference>
<protein>
    <recommendedName>
        <fullName evidence="3">peptidyl-tRNA hydrolase</fullName>
        <ecNumber evidence="3">3.1.1.29</ecNumber>
    </recommendedName>
</protein>
<keyword evidence="4 13" id="KW-0812">Transmembrane</keyword>
<dbReference type="PANTHER" id="PTHR12649:SF29">
    <property type="entry name" value="AMINOACYL-TRNA HYDROLASE"/>
    <property type="match status" value="1"/>
</dbReference>
<dbReference type="Gene3D" id="1.10.8.10">
    <property type="entry name" value="DNA helicase RuvA subunit, C-terminal domain"/>
    <property type="match status" value="1"/>
</dbReference>
<dbReference type="InterPro" id="IPR009060">
    <property type="entry name" value="UBA-like_sf"/>
</dbReference>
<evidence type="ECO:0000256" key="8">
    <source>
        <dbReference type="ARBA" id="ARBA00023128"/>
    </source>
</evidence>
<feature type="compositionally biased region" description="Low complexity" evidence="12">
    <location>
        <begin position="107"/>
        <end position="124"/>
    </location>
</feature>
<dbReference type="STRING" id="70415.A0A5S6QYQ8"/>
<dbReference type="SMART" id="SM00165">
    <property type="entry name" value="UBA"/>
    <property type="match status" value="1"/>
</dbReference>
<dbReference type="Pfam" id="PF01981">
    <property type="entry name" value="PTH2"/>
    <property type="match status" value="1"/>
</dbReference>
<dbReference type="NCBIfam" id="TIGR00283">
    <property type="entry name" value="arch_pth2"/>
    <property type="match status" value="1"/>
</dbReference>
<dbReference type="SUPFAM" id="SSF46934">
    <property type="entry name" value="UBA-like"/>
    <property type="match status" value="1"/>
</dbReference>
<feature type="transmembrane region" description="Helical" evidence="13">
    <location>
        <begin position="7"/>
        <end position="28"/>
    </location>
</feature>
<evidence type="ECO:0000256" key="4">
    <source>
        <dbReference type="ARBA" id="ARBA00022692"/>
    </source>
</evidence>
<evidence type="ECO:0000256" key="1">
    <source>
        <dbReference type="ARBA" id="ARBA00004434"/>
    </source>
</evidence>
<dbReference type="CDD" id="cd02430">
    <property type="entry name" value="PTH2"/>
    <property type="match status" value="1"/>
</dbReference>
<dbReference type="Pfam" id="PF22562">
    <property type="entry name" value="UBA_7"/>
    <property type="match status" value="1"/>
</dbReference>
<feature type="compositionally biased region" description="Polar residues" evidence="12">
    <location>
        <begin position="125"/>
        <end position="138"/>
    </location>
</feature>
<dbReference type="FunFam" id="3.40.1490.10:FF:000002">
    <property type="entry name" value="Peptidyl-tRNA hydrolase 2, mitochondrial"/>
    <property type="match status" value="1"/>
</dbReference>
<dbReference type="PROSITE" id="PS50030">
    <property type="entry name" value="UBA"/>
    <property type="match status" value="1"/>
</dbReference>
<dbReference type="Gene3D" id="3.40.1490.10">
    <property type="entry name" value="Bit1"/>
    <property type="match status" value="1"/>
</dbReference>
<evidence type="ECO:0000256" key="6">
    <source>
        <dbReference type="ARBA" id="ARBA00022801"/>
    </source>
</evidence>
<dbReference type="Pfam" id="PF14138">
    <property type="entry name" value="COX16"/>
    <property type="match status" value="1"/>
</dbReference>
<dbReference type="PANTHER" id="PTHR12649">
    <property type="entry name" value="PEPTIDYL-TRNA HYDROLASE 2"/>
    <property type="match status" value="1"/>
</dbReference>
<evidence type="ECO:0000313" key="16">
    <source>
        <dbReference type="WBParaSite" id="TMUE_3000012390.1"/>
    </source>
</evidence>
<name>A0A5S6QYQ8_TRIMR</name>
<keyword evidence="8" id="KW-0496">Mitochondrion</keyword>
<feature type="region of interest" description="Disordered" evidence="12">
    <location>
        <begin position="79"/>
        <end position="138"/>
    </location>
</feature>
<keyword evidence="15" id="KW-1185">Reference proteome</keyword>
<accession>A0A5S6QYQ8</accession>
<comment type="catalytic activity">
    <reaction evidence="11">
        <text>an N-acyl-L-alpha-aminoacyl-tRNA + H2O = an N-acyl-L-amino acid + a tRNA + H(+)</text>
        <dbReference type="Rhea" id="RHEA:54448"/>
        <dbReference type="Rhea" id="RHEA-COMP:10123"/>
        <dbReference type="Rhea" id="RHEA-COMP:13883"/>
        <dbReference type="ChEBI" id="CHEBI:15377"/>
        <dbReference type="ChEBI" id="CHEBI:15378"/>
        <dbReference type="ChEBI" id="CHEBI:59874"/>
        <dbReference type="ChEBI" id="CHEBI:78442"/>
        <dbReference type="ChEBI" id="CHEBI:138191"/>
        <dbReference type="EC" id="3.1.1.29"/>
    </reaction>
</comment>
<evidence type="ECO:0000256" key="5">
    <source>
        <dbReference type="ARBA" id="ARBA00022792"/>
    </source>
</evidence>
<dbReference type="GO" id="GO:0004045">
    <property type="term" value="F:peptidyl-tRNA hydrolase activity"/>
    <property type="evidence" value="ECO:0007669"/>
    <property type="project" value="UniProtKB-EC"/>
</dbReference>
<dbReference type="GO" id="GO:0005743">
    <property type="term" value="C:mitochondrial inner membrane"/>
    <property type="evidence" value="ECO:0007669"/>
    <property type="project" value="UniProtKB-SubCell"/>
</dbReference>
<keyword evidence="6" id="KW-0378">Hydrolase</keyword>
<dbReference type="InterPro" id="IPR002833">
    <property type="entry name" value="PTH2"/>
</dbReference>
<feature type="compositionally biased region" description="Basic and acidic residues" evidence="12">
    <location>
        <begin position="90"/>
        <end position="106"/>
    </location>
</feature>
<proteinExistence type="inferred from homology"/>
<evidence type="ECO:0000259" key="14">
    <source>
        <dbReference type="PROSITE" id="PS50030"/>
    </source>
</evidence>
<keyword evidence="9 13" id="KW-0472">Membrane</keyword>
<evidence type="ECO:0000313" key="15">
    <source>
        <dbReference type="Proteomes" id="UP000046395"/>
    </source>
</evidence>
<evidence type="ECO:0000256" key="12">
    <source>
        <dbReference type="SAM" id="MobiDB-lite"/>
    </source>
</evidence>
<comment type="similarity">
    <text evidence="2">Belongs to the COX16 family.</text>
</comment>
<evidence type="ECO:0000256" key="9">
    <source>
        <dbReference type="ARBA" id="ARBA00023136"/>
    </source>
</evidence>
<comment type="subcellular location">
    <subcellularLocation>
        <location evidence="1">Mitochondrion inner membrane</location>
        <topology evidence="1">Single-pass membrane protein</topology>
    </subcellularLocation>
</comment>
<organism evidence="15 16">
    <name type="scientific">Trichuris muris</name>
    <name type="common">Mouse whipworm</name>
    <dbReference type="NCBI Taxonomy" id="70415"/>
    <lineage>
        <taxon>Eukaryota</taxon>
        <taxon>Metazoa</taxon>
        <taxon>Ecdysozoa</taxon>
        <taxon>Nematoda</taxon>
        <taxon>Enoplea</taxon>
        <taxon>Dorylaimia</taxon>
        <taxon>Trichinellida</taxon>
        <taxon>Trichuridae</taxon>
        <taxon>Trichuris</taxon>
    </lineage>
</organism>
<evidence type="ECO:0000256" key="3">
    <source>
        <dbReference type="ARBA" id="ARBA00013260"/>
    </source>
</evidence>
<keyword evidence="7 13" id="KW-1133">Transmembrane helix</keyword>
<dbReference type="SUPFAM" id="SSF102462">
    <property type="entry name" value="Peptidyl-tRNA hydrolase II"/>
    <property type="match status" value="1"/>
</dbReference>